<evidence type="ECO:0000256" key="5">
    <source>
        <dbReference type="ARBA" id="ARBA00022825"/>
    </source>
</evidence>
<feature type="compositionally biased region" description="Acidic residues" evidence="10">
    <location>
        <begin position="755"/>
        <end position="764"/>
    </location>
</feature>
<feature type="domain" description="Peptidase S8/S53" evidence="12">
    <location>
        <begin position="509"/>
        <end position="573"/>
    </location>
</feature>
<dbReference type="PANTHER" id="PTHR43806:SF11">
    <property type="entry name" value="CEREVISIN-RELATED"/>
    <property type="match status" value="1"/>
</dbReference>
<feature type="domain" description="PA" evidence="13">
    <location>
        <begin position="421"/>
        <end position="499"/>
    </location>
</feature>
<dbReference type="Proteomes" id="UP001295423">
    <property type="component" value="Unassembled WGS sequence"/>
</dbReference>
<evidence type="ECO:0000259" key="13">
    <source>
        <dbReference type="Pfam" id="PF02225"/>
    </source>
</evidence>
<name>A0AAD2FVN8_9STRA</name>
<keyword evidence="2" id="KW-0964">Secreted</keyword>
<dbReference type="Gene3D" id="3.50.30.30">
    <property type="match status" value="1"/>
</dbReference>
<dbReference type="AlphaFoldDB" id="A0AAD2FVN8"/>
<protein>
    <recommendedName>
        <fullName evidence="7">subtilisin</fullName>
        <ecNumber evidence="7">3.4.21.62</ecNumber>
    </recommendedName>
</protein>
<dbReference type="GO" id="GO:0006508">
    <property type="term" value="P:proteolysis"/>
    <property type="evidence" value="ECO:0007669"/>
    <property type="project" value="UniProtKB-KW"/>
</dbReference>
<feature type="chain" id="PRO_5041920735" description="subtilisin" evidence="11">
    <location>
        <begin position="42"/>
        <end position="764"/>
    </location>
</feature>
<feature type="domain" description="Peptidase S8/S53" evidence="12">
    <location>
        <begin position="181"/>
        <end position="381"/>
    </location>
</feature>
<feature type="active site" description="Charge relay system" evidence="8 9">
    <location>
        <position position="226"/>
    </location>
</feature>
<evidence type="ECO:0000313" key="14">
    <source>
        <dbReference type="EMBL" id="CAJ1954195.1"/>
    </source>
</evidence>
<evidence type="ECO:0000313" key="15">
    <source>
        <dbReference type="Proteomes" id="UP001295423"/>
    </source>
</evidence>
<feature type="compositionally biased region" description="Pro residues" evidence="10">
    <location>
        <begin position="603"/>
        <end position="653"/>
    </location>
</feature>
<evidence type="ECO:0000259" key="12">
    <source>
        <dbReference type="Pfam" id="PF00082"/>
    </source>
</evidence>
<keyword evidence="4 9" id="KW-0378">Hydrolase</keyword>
<feature type="active site" description="Charge relay system" evidence="8 9">
    <location>
        <position position="185"/>
    </location>
</feature>
<evidence type="ECO:0000256" key="11">
    <source>
        <dbReference type="SAM" id="SignalP"/>
    </source>
</evidence>
<dbReference type="GO" id="GO:0005615">
    <property type="term" value="C:extracellular space"/>
    <property type="evidence" value="ECO:0007669"/>
    <property type="project" value="TreeGrafter"/>
</dbReference>
<evidence type="ECO:0000256" key="4">
    <source>
        <dbReference type="ARBA" id="ARBA00022801"/>
    </source>
</evidence>
<comment type="similarity">
    <text evidence="1 9">Belongs to the peptidase S8 family.</text>
</comment>
<evidence type="ECO:0000256" key="10">
    <source>
        <dbReference type="SAM" id="MobiDB-lite"/>
    </source>
</evidence>
<evidence type="ECO:0000256" key="6">
    <source>
        <dbReference type="ARBA" id="ARBA00023529"/>
    </source>
</evidence>
<dbReference type="EMBL" id="CAKOGP040001858">
    <property type="protein sequence ID" value="CAJ1954195.1"/>
    <property type="molecule type" value="Genomic_DNA"/>
</dbReference>
<feature type="region of interest" description="Disordered" evidence="10">
    <location>
        <begin position="728"/>
        <end position="764"/>
    </location>
</feature>
<dbReference type="PROSITE" id="PS51892">
    <property type="entry name" value="SUBTILASE"/>
    <property type="match status" value="1"/>
</dbReference>
<keyword evidence="5 9" id="KW-0720">Serine protease</keyword>
<evidence type="ECO:0000256" key="7">
    <source>
        <dbReference type="ARBA" id="ARBA00023619"/>
    </source>
</evidence>
<evidence type="ECO:0000256" key="8">
    <source>
        <dbReference type="PIRSR" id="PIRSR615500-1"/>
    </source>
</evidence>
<keyword evidence="3 9" id="KW-0645">Protease</keyword>
<feature type="signal peptide" evidence="11">
    <location>
        <begin position="1"/>
        <end position="41"/>
    </location>
</feature>
<dbReference type="EC" id="3.4.21.62" evidence="7"/>
<dbReference type="InterPro" id="IPR023828">
    <property type="entry name" value="Peptidase_S8_Ser-AS"/>
</dbReference>
<feature type="active site" description="Charge relay system" evidence="8 9">
    <location>
        <position position="525"/>
    </location>
</feature>
<evidence type="ECO:0000256" key="3">
    <source>
        <dbReference type="ARBA" id="ARBA00022670"/>
    </source>
</evidence>
<comment type="catalytic activity">
    <reaction evidence="6">
        <text>Hydrolysis of proteins with broad specificity for peptide bonds, and a preference for a large uncharged residue in P1. Hydrolyzes peptide amides.</text>
        <dbReference type="EC" id="3.4.21.62"/>
    </reaction>
</comment>
<organism evidence="14 15">
    <name type="scientific">Cylindrotheca closterium</name>
    <dbReference type="NCBI Taxonomy" id="2856"/>
    <lineage>
        <taxon>Eukaryota</taxon>
        <taxon>Sar</taxon>
        <taxon>Stramenopiles</taxon>
        <taxon>Ochrophyta</taxon>
        <taxon>Bacillariophyta</taxon>
        <taxon>Bacillariophyceae</taxon>
        <taxon>Bacillariophycidae</taxon>
        <taxon>Bacillariales</taxon>
        <taxon>Bacillariaceae</taxon>
        <taxon>Cylindrotheca</taxon>
    </lineage>
</organism>
<dbReference type="InterPro" id="IPR003137">
    <property type="entry name" value="PA_domain"/>
</dbReference>
<dbReference type="InterPro" id="IPR050131">
    <property type="entry name" value="Peptidase_S8_subtilisin-like"/>
</dbReference>
<comment type="caution">
    <text evidence="14">The sequence shown here is derived from an EMBL/GenBank/DDBJ whole genome shotgun (WGS) entry which is preliminary data.</text>
</comment>
<keyword evidence="15" id="KW-1185">Reference proteome</keyword>
<dbReference type="Pfam" id="PF02225">
    <property type="entry name" value="PA"/>
    <property type="match status" value="1"/>
</dbReference>
<dbReference type="InterPro" id="IPR000209">
    <property type="entry name" value="Peptidase_S8/S53_dom"/>
</dbReference>
<keyword evidence="11" id="KW-0732">Signal</keyword>
<evidence type="ECO:0000256" key="1">
    <source>
        <dbReference type="ARBA" id="ARBA00011073"/>
    </source>
</evidence>
<evidence type="ECO:0000256" key="2">
    <source>
        <dbReference type="ARBA" id="ARBA00022512"/>
    </source>
</evidence>
<feature type="region of interest" description="Disordered" evidence="10">
    <location>
        <begin position="594"/>
        <end position="655"/>
    </location>
</feature>
<dbReference type="InterPro" id="IPR037045">
    <property type="entry name" value="S8pro/Inhibitor_I9_sf"/>
</dbReference>
<dbReference type="InterPro" id="IPR015500">
    <property type="entry name" value="Peptidase_S8_subtilisin-rel"/>
</dbReference>
<dbReference type="Gene3D" id="3.40.50.200">
    <property type="entry name" value="Peptidase S8/S53 domain"/>
    <property type="match status" value="1"/>
</dbReference>
<dbReference type="PANTHER" id="PTHR43806">
    <property type="entry name" value="PEPTIDASE S8"/>
    <property type="match status" value="1"/>
</dbReference>
<proteinExistence type="inferred from homology"/>
<accession>A0AAD2FVN8</accession>
<sequence length="764" mass="81362">MSSSSSSSSSSTATMTMSLPSLLRACLLISCLSLVTSTASAQEDDGKISVLVGFKTQEATQQFVSSYQEVAVTASVGDSGEATEIKSSGGPQIQYEYENAQALEVRVTQKEFEQMKEDDQFAYVEEDPIVYQMETPTSSASADIRRQLQAAEEPSYGLFSVQGDKDIPLPPSNAEDCLVDICIVDSGLIEDHFDIPYKRGDGFVDGEEFGLPSGQYWWNARPDDDHGTGVAGVMIARGGNNRGTVGVIPQGPEKSKVCLSIARVFADNSKSTATSRILRAVEWCGRRHRNGSAKRMVVNLSLGSPSRTTTEETVYRNLYREQGLLFMAASGNAGTNDYAYPASWDEVVSVASVDEGNGHSSFSQSNDQVELSAPGRQIISSGGGAGGTGSGLELDFGGTVVQAAFMQNNQYPSDFNFGQTFELVDCGFGFEPCQNANGKVCLMQRDGTFTFRDKVQNCQAGGGIMAIVYNNREGTFTGLIGDPNTVNIPALSMLQGAGDSVKQNINRSFTATNINGSVRGYTGTSFSTPYAAGVAAKIWASRPSCSNAQIREALQKTAVKLGNRIPNDDTGYGLIQTLDAYEYIVQNFDPPCGGVSLSDITPTNPPTPGPTPSPTPNPTPAPTPSPTPGPTPAPTPSPTPGPTPEPTPAPTPGPTDTCAAYLTQCVATEECCSGLECRRISADSTQPWVCRPTSKENRDKLPRAGYCIGGIIGSGCRRRTVRQGGMLRGEQHAAVEHRNLELAEDEPADTREQSPEEQEALPEA</sequence>
<gene>
    <name evidence="14" type="ORF">CYCCA115_LOCUS14790</name>
</gene>
<dbReference type="InterPro" id="IPR036852">
    <property type="entry name" value="Peptidase_S8/S53_dom_sf"/>
</dbReference>
<dbReference type="SUPFAM" id="SSF52743">
    <property type="entry name" value="Subtilisin-like"/>
    <property type="match status" value="1"/>
</dbReference>
<feature type="compositionally biased region" description="Basic and acidic residues" evidence="10">
    <location>
        <begin position="729"/>
        <end position="741"/>
    </location>
</feature>
<dbReference type="PRINTS" id="PR00723">
    <property type="entry name" value="SUBTILISIN"/>
</dbReference>
<keyword evidence="2" id="KW-0134">Cell wall</keyword>
<dbReference type="PROSITE" id="PS00138">
    <property type="entry name" value="SUBTILASE_SER"/>
    <property type="match status" value="1"/>
</dbReference>
<dbReference type="Pfam" id="PF00082">
    <property type="entry name" value="Peptidase_S8"/>
    <property type="match status" value="2"/>
</dbReference>
<dbReference type="Gene3D" id="3.30.70.80">
    <property type="entry name" value="Peptidase S8 propeptide/proteinase inhibitor I9"/>
    <property type="match status" value="1"/>
</dbReference>
<evidence type="ECO:0000256" key="9">
    <source>
        <dbReference type="PROSITE-ProRule" id="PRU01240"/>
    </source>
</evidence>
<reference evidence="14" key="1">
    <citation type="submission" date="2023-08" db="EMBL/GenBank/DDBJ databases">
        <authorList>
            <person name="Audoor S."/>
            <person name="Bilcke G."/>
        </authorList>
    </citation>
    <scope>NUCLEOTIDE SEQUENCE</scope>
</reference>
<dbReference type="SUPFAM" id="SSF54897">
    <property type="entry name" value="Protease propeptides/inhibitors"/>
    <property type="match status" value="1"/>
</dbReference>
<dbReference type="GO" id="GO:0004252">
    <property type="term" value="F:serine-type endopeptidase activity"/>
    <property type="evidence" value="ECO:0007669"/>
    <property type="project" value="UniProtKB-UniRule"/>
</dbReference>